<gene>
    <name evidence="2" type="ORF">B0A50_06879</name>
</gene>
<protein>
    <submittedName>
        <fullName evidence="2">Uncharacterized protein</fullName>
    </submittedName>
</protein>
<accession>A0A4V5N3L5</accession>
<evidence type="ECO:0000313" key="3">
    <source>
        <dbReference type="Proteomes" id="UP000308549"/>
    </source>
</evidence>
<keyword evidence="3" id="KW-1185">Reference proteome</keyword>
<feature type="region of interest" description="Disordered" evidence="1">
    <location>
        <begin position="308"/>
        <end position="339"/>
    </location>
</feature>
<sequence length="379" mass="40686">MPAWFSLYPGPPPVWPYSGDAAYAPYKQPSPLPPLADPTPAPLPPASNARGLAPEWPQQVWDANPSAIGHDNKHYACLYANWLHLNQHRPHCQKTIRDNDRQRLRDVAHRGFSWQADPETWGCGPHGPEGYPGTILAAGGLYEYLAHGAAKYGDWTFWAELCGLAGWDLRPPQLPTPLLPAVSSQQLQQQQQQQQGLGFVGNGSIQGLAQGFAVQRFAPGSTTQSFVPESGRFSIPYQQDRGSAHVTRLNCCAQPAVGLEQQQPPPTPNGFGYGEQVSRPYGQQSPAAVAPPAGSFCFPAVTNGSTVGTGGGVAQPNGKGAHPEFASPLPPPPAQEHASGRVAAGFDEEDFDIDWDALGVDYDAILREVELELGLVVGR</sequence>
<dbReference type="AlphaFoldDB" id="A0A4V5N3L5"/>
<proteinExistence type="predicted"/>
<organism evidence="2 3">
    <name type="scientific">Salinomyces thailandicus</name>
    <dbReference type="NCBI Taxonomy" id="706561"/>
    <lineage>
        <taxon>Eukaryota</taxon>
        <taxon>Fungi</taxon>
        <taxon>Dikarya</taxon>
        <taxon>Ascomycota</taxon>
        <taxon>Pezizomycotina</taxon>
        <taxon>Dothideomycetes</taxon>
        <taxon>Dothideomycetidae</taxon>
        <taxon>Mycosphaerellales</taxon>
        <taxon>Teratosphaeriaceae</taxon>
        <taxon>Salinomyces</taxon>
    </lineage>
</organism>
<dbReference type="Proteomes" id="UP000308549">
    <property type="component" value="Unassembled WGS sequence"/>
</dbReference>
<evidence type="ECO:0000256" key="1">
    <source>
        <dbReference type="SAM" id="MobiDB-lite"/>
    </source>
</evidence>
<evidence type="ECO:0000313" key="2">
    <source>
        <dbReference type="EMBL" id="TKA24139.1"/>
    </source>
</evidence>
<feature type="region of interest" description="Disordered" evidence="1">
    <location>
        <begin position="28"/>
        <end position="52"/>
    </location>
</feature>
<comment type="caution">
    <text evidence="2">The sequence shown here is derived from an EMBL/GenBank/DDBJ whole genome shotgun (WGS) entry which is preliminary data.</text>
</comment>
<name>A0A4V5N3L5_9PEZI</name>
<feature type="compositionally biased region" description="Pro residues" evidence="1">
    <location>
        <begin position="28"/>
        <end position="45"/>
    </location>
</feature>
<dbReference type="EMBL" id="NAJL01000047">
    <property type="protein sequence ID" value="TKA24139.1"/>
    <property type="molecule type" value="Genomic_DNA"/>
</dbReference>
<reference evidence="2 3" key="1">
    <citation type="submission" date="2017-03" db="EMBL/GenBank/DDBJ databases">
        <title>Genomes of endolithic fungi from Antarctica.</title>
        <authorList>
            <person name="Coleine C."/>
            <person name="Masonjones S."/>
            <person name="Stajich J.E."/>
        </authorList>
    </citation>
    <scope>NUCLEOTIDE SEQUENCE [LARGE SCALE GENOMIC DNA]</scope>
    <source>
        <strain evidence="2 3">CCFEE 6315</strain>
    </source>
</reference>